<keyword evidence="2" id="KW-0812">Transmembrane</keyword>
<keyword evidence="2" id="KW-0472">Membrane</keyword>
<evidence type="ECO:0000313" key="4">
    <source>
        <dbReference type="Proteomes" id="UP000007437"/>
    </source>
</evidence>
<dbReference type="EMBL" id="FR687359">
    <property type="protein sequence ID" value="CBW74171.1"/>
    <property type="molecule type" value="Genomic_DNA"/>
</dbReference>
<feature type="region of interest" description="Disordered" evidence="1">
    <location>
        <begin position="18"/>
        <end position="39"/>
    </location>
</feature>
<feature type="transmembrane region" description="Helical" evidence="2">
    <location>
        <begin position="86"/>
        <end position="109"/>
    </location>
</feature>
<protein>
    <submittedName>
        <fullName evidence="3">Chloride channel protein</fullName>
    </submittedName>
</protein>
<evidence type="ECO:0000256" key="2">
    <source>
        <dbReference type="SAM" id="Phobius"/>
    </source>
</evidence>
<evidence type="ECO:0000313" key="3">
    <source>
        <dbReference type="EMBL" id="CBW74171.1"/>
    </source>
</evidence>
<evidence type="ECO:0000256" key="1">
    <source>
        <dbReference type="SAM" id="MobiDB-lite"/>
    </source>
</evidence>
<gene>
    <name evidence="3" type="ordered locus">RBRH_01022</name>
</gene>
<sequence>MRVGRRYGNIIRRLQPGRTEGARFDGPTAGHGEQRGPLSHALSIPGRRVAVYSAAWPLHLHWAAARTLRATGPMDQKTARHARRLWLHYGVFWSGAIAVGLLAVLYAWLIDFGYSLFRAGFDRHPWLALIVTPAVGALCVALTRRFLRGAQGSGIAQVVATLHGDTAALGGAPAHSPATGWQGARVVRCNVGRLHDQTRRTDRSGWRRADVQPAPRDGAYAPAMRGPRASRRTTCTIKAAESRS</sequence>
<accession>E5ANI9</accession>
<keyword evidence="2" id="KW-1133">Transmembrane helix</keyword>
<dbReference type="InterPro" id="IPR014743">
    <property type="entry name" value="Cl-channel_core"/>
</dbReference>
<dbReference type="KEGG" id="brh:RBRH_01022"/>
<dbReference type="STRING" id="882378.RBRH_01022"/>
<dbReference type="HOGENOM" id="CLU_1136372_0_0_4"/>
<proteinExistence type="predicted"/>
<dbReference type="Gene3D" id="1.10.3080.10">
    <property type="entry name" value="Clc chloride channel"/>
    <property type="match status" value="1"/>
</dbReference>
<feature type="transmembrane region" description="Helical" evidence="2">
    <location>
        <begin position="124"/>
        <end position="143"/>
    </location>
</feature>
<dbReference type="SUPFAM" id="SSF81340">
    <property type="entry name" value="Clc chloride channel"/>
    <property type="match status" value="1"/>
</dbReference>
<reference evidence="3 4" key="1">
    <citation type="journal article" date="2011" name="J. Bacteriol.">
        <title>Complete genome sequence of Burkholderia rhizoxinica, an endosymbiont of Rhizopus microsporus.</title>
        <authorList>
            <person name="Lackner G."/>
            <person name="Moebius N."/>
            <person name="Partida-Martinez L."/>
            <person name="Hertweck C."/>
        </authorList>
    </citation>
    <scope>NUCLEOTIDE SEQUENCE [LARGE SCALE GENOMIC DNA]</scope>
    <source>
        <strain evidence="4">DSM 19002 / CIP 109453 / HKI 454</strain>
    </source>
</reference>
<feature type="compositionally biased region" description="Basic and acidic residues" evidence="1">
    <location>
        <begin position="198"/>
        <end position="210"/>
    </location>
</feature>
<dbReference type="eggNOG" id="COG0038">
    <property type="taxonomic scope" value="Bacteria"/>
</dbReference>
<name>E5ANI9_MYCRK</name>
<feature type="region of interest" description="Disordered" evidence="1">
    <location>
        <begin position="198"/>
        <end position="244"/>
    </location>
</feature>
<organism evidence="3 4">
    <name type="scientific">Mycetohabitans rhizoxinica (strain DSM 19002 / CIP 109453 / HKI 454)</name>
    <name type="common">Paraburkholderia rhizoxinica</name>
    <dbReference type="NCBI Taxonomy" id="882378"/>
    <lineage>
        <taxon>Bacteria</taxon>
        <taxon>Pseudomonadati</taxon>
        <taxon>Pseudomonadota</taxon>
        <taxon>Betaproteobacteria</taxon>
        <taxon>Burkholderiales</taxon>
        <taxon>Burkholderiaceae</taxon>
        <taxon>Mycetohabitans</taxon>
    </lineage>
</organism>
<dbReference type="AlphaFoldDB" id="E5ANI9"/>
<dbReference type="Proteomes" id="UP000007437">
    <property type="component" value="Chromosome"/>
</dbReference>